<organism evidence="4 5">
    <name type="scientific">Paenibacillus aestuarii</name>
    <dbReference type="NCBI Taxonomy" id="516965"/>
    <lineage>
        <taxon>Bacteria</taxon>
        <taxon>Bacillati</taxon>
        <taxon>Bacillota</taxon>
        <taxon>Bacilli</taxon>
        <taxon>Bacillales</taxon>
        <taxon>Paenibacillaceae</taxon>
        <taxon>Paenibacillus</taxon>
    </lineage>
</organism>
<feature type="transmembrane region" description="Helical" evidence="3">
    <location>
        <begin position="272"/>
        <end position="293"/>
    </location>
</feature>
<evidence type="ECO:0000256" key="1">
    <source>
        <dbReference type="ARBA" id="ARBA00005278"/>
    </source>
</evidence>
<protein>
    <submittedName>
        <fullName evidence="4">Spore germination protein</fullName>
    </submittedName>
</protein>
<reference evidence="5" key="1">
    <citation type="journal article" date="2019" name="Int. J. Syst. Evol. Microbiol.">
        <title>The Global Catalogue of Microorganisms (GCM) 10K type strain sequencing project: providing services to taxonomists for standard genome sequencing and annotation.</title>
        <authorList>
            <consortium name="The Broad Institute Genomics Platform"/>
            <consortium name="The Broad Institute Genome Sequencing Center for Infectious Disease"/>
            <person name="Wu L."/>
            <person name="Ma J."/>
        </authorList>
    </citation>
    <scope>NUCLEOTIDE SEQUENCE [LARGE SCALE GENOMIC DNA]</scope>
    <source>
        <strain evidence="5">KACC 11904</strain>
    </source>
</reference>
<dbReference type="InterPro" id="IPR004995">
    <property type="entry name" value="Spore_Ger"/>
</dbReference>
<dbReference type="PIRSF" id="PIRSF005690">
    <property type="entry name" value="GerBA"/>
    <property type="match status" value="1"/>
</dbReference>
<feature type="transmembrane region" description="Helical" evidence="3">
    <location>
        <begin position="378"/>
        <end position="397"/>
    </location>
</feature>
<comment type="caution">
    <text evidence="4">The sequence shown here is derived from an EMBL/GenBank/DDBJ whole genome shotgun (WGS) entry which is preliminary data.</text>
</comment>
<evidence type="ECO:0000256" key="3">
    <source>
        <dbReference type="SAM" id="Phobius"/>
    </source>
</evidence>
<dbReference type="PANTHER" id="PTHR22550:SF5">
    <property type="entry name" value="LEUCINE ZIPPER PROTEIN 4"/>
    <property type="match status" value="1"/>
</dbReference>
<gene>
    <name evidence="4" type="ORF">ACFPOG_31240</name>
</gene>
<dbReference type="Proteomes" id="UP001596044">
    <property type="component" value="Unassembled WGS sequence"/>
</dbReference>
<comment type="similarity">
    <text evidence="1">Belongs to the GerABKA family.</text>
</comment>
<keyword evidence="5" id="KW-1185">Reference proteome</keyword>
<feature type="transmembrane region" description="Helical" evidence="3">
    <location>
        <begin position="403"/>
        <end position="422"/>
    </location>
</feature>
<dbReference type="EMBL" id="JBHSMJ010000063">
    <property type="protein sequence ID" value="MFC5452683.1"/>
    <property type="molecule type" value="Genomic_DNA"/>
</dbReference>
<name>A0ABW0KGV2_9BACL</name>
<dbReference type="InterPro" id="IPR050768">
    <property type="entry name" value="UPF0353/GerABKA_families"/>
</dbReference>
<dbReference type="PANTHER" id="PTHR22550">
    <property type="entry name" value="SPORE GERMINATION PROTEIN"/>
    <property type="match status" value="1"/>
</dbReference>
<keyword evidence="2 3" id="KW-0472">Membrane</keyword>
<keyword evidence="3" id="KW-0812">Transmembrane</keyword>
<accession>A0ABW0KGV2</accession>
<dbReference type="Pfam" id="PF03323">
    <property type="entry name" value="GerA"/>
    <property type="match status" value="1"/>
</dbReference>
<evidence type="ECO:0000313" key="5">
    <source>
        <dbReference type="Proteomes" id="UP001596044"/>
    </source>
</evidence>
<dbReference type="RefSeq" id="WP_270877861.1">
    <property type="nucleotide sequence ID" value="NZ_JAQFVF010000009.1"/>
</dbReference>
<proteinExistence type="inferred from homology"/>
<evidence type="ECO:0000313" key="4">
    <source>
        <dbReference type="EMBL" id="MFC5452683.1"/>
    </source>
</evidence>
<feature type="transmembrane region" description="Helical" evidence="3">
    <location>
        <begin position="434"/>
        <end position="462"/>
    </location>
</feature>
<feature type="transmembrane region" description="Helical" evidence="3">
    <location>
        <begin position="314"/>
        <end position="333"/>
    </location>
</feature>
<sequence>MNFINKLIRHAVINQHHPQADEQLMLTSDLAANVQTFKDLFSYPQNISLKIRELFIPTLRMGAVILFIEGTADTTTIEKHIIEPLLDPALMQTGEEDLALGLLKSSLTTSNGHQLQGVRDCLNTLFSGGTLILFEGMPEALSIDTPGFEKRAISTPKSENVIIGPKESFVESAYANRSLIRKHIKDEKLMFETMVIDKRAQSMISIIYLKDVANPELVAKVKHRIAEVGDTSVQTLSILAQHIEERPYSLVPSTLITERPDRACSFILEGHIAILMENAPYAMVVPVTFWALFQTAEDMYTRWAYGNFIRFVRLFAMVVALLLPSIYVAVSTFHEEMIQTDLLLAIAATRERVPFPALIEVLIMEVAFELVREAGIRIPTVMGPTIGIVGALILGQAAVDANIISPILVIVVALTGLSSFALPELNFNFGVRSLRFVVLFISSFLGFFGIALFLSGLLAYLVSLKSFGVPFLSPLAPYTRSSKDLITRPPVWKMWLRPSTAWPIQKKRGQKPEGNSSQ</sequence>
<keyword evidence="3" id="KW-1133">Transmembrane helix</keyword>
<evidence type="ECO:0000256" key="2">
    <source>
        <dbReference type="ARBA" id="ARBA00023136"/>
    </source>
</evidence>